<feature type="domain" description="C2H2-type" evidence="11">
    <location>
        <begin position="275"/>
        <end position="295"/>
    </location>
</feature>
<dbReference type="SUPFAM" id="SSF57667">
    <property type="entry name" value="beta-beta-alpha zinc fingers"/>
    <property type="match status" value="4"/>
</dbReference>
<evidence type="ECO:0000256" key="9">
    <source>
        <dbReference type="ARBA" id="ARBA00023163"/>
    </source>
</evidence>
<reference evidence="12" key="1">
    <citation type="submission" date="2023-03" db="EMBL/GenBank/DDBJ databases">
        <title>Mating type loci evolution in Malassezia.</title>
        <authorList>
            <person name="Coelho M.A."/>
        </authorList>
    </citation>
    <scope>NUCLEOTIDE SEQUENCE</scope>
    <source>
        <strain evidence="12">CBS 7876</strain>
    </source>
</reference>
<dbReference type="FunFam" id="3.30.160.60:FF:000358">
    <property type="entry name" value="zinc finger protein 24"/>
    <property type="match status" value="1"/>
</dbReference>
<dbReference type="Pfam" id="PF21816">
    <property type="entry name" value="Zap1_zf1"/>
    <property type="match status" value="1"/>
</dbReference>
<evidence type="ECO:0000256" key="10">
    <source>
        <dbReference type="ARBA" id="ARBA00023242"/>
    </source>
</evidence>
<evidence type="ECO:0000256" key="3">
    <source>
        <dbReference type="ARBA" id="ARBA00022723"/>
    </source>
</evidence>
<sequence length="320" mass="35761">MVRVPNIFPCRWDECDVQTSTLEALAAHVQQTHAEQAKNWKAVLDAQPTPMLQGPWEWPMTNGEGLACSPVSDAKPMPSTGDLGSMSGMGYQGDVETLLQLGTSCLCPSPLPGKKKHACGWENCDESFSTHAELTEHIANDHVGSGKNQYECRWVGCKRAEERRTFTQRQKVLRHIQSHTGDRPYVCRVCSKRFSEPTTLTQHMRIHTQERPYKCDYPGCDKSFSVAGSLTIHRRTHTGDRPFVCPEPGCGKQFAESSNLNKHMRVHRGDRPFHCVECGKSFARLDQLGRHRRAHEARRAKAAAMETAAAEARVARPAAT</sequence>
<dbReference type="FunFam" id="3.30.160.60:FF:000125">
    <property type="entry name" value="Putative zinc finger protein 143"/>
    <property type="match status" value="2"/>
</dbReference>
<name>A0AAF0IS55_9BASI</name>
<dbReference type="EMBL" id="CP119934">
    <property type="protein sequence ID" value="WFD01834.1"/>
    <property type="molecule type" value="Genomic_DNA"/>
</dbReference>
<dbReference type="GO" id="GO:0005634">
    <property type="term" value="C:nucleus"/>
    <property type="evidence" value="ECO:0007669"/>
    <property type="project" value="UniProtKB-SubCell"/>
</dbReference>
<feature type="domain" description="C2H2-type" evidence="11">
    <location>
        <begin position="187"/>
        <end position="207"/>
    </location>
</feature>
<dbReference type="InterPro" id="IPR051061">
    <property type="entry name" value="Zinc_finger_trans_reg"/>
</dbReference>
<dbReference type="InterPro" id="IPR036236">
    <property type="entry name" value="Znf_C2H2_sf"/>
</dbReference>
<dbReference type="GO" id="GO:0000981">
    <property type="term" value="F:DNA-binding transcription factor activity, RNA polymerase II-specific"/>
    <property type="evidence" value="ECO:0007669"/>
    <property type="project" value="UniProtKB-ARBA"/>
</dbReference>
<keyword evidence="6" id="KW-0862">Zinc</keyword>
<comment type="similarity">
    <text evidence="2">Belongs to the krueppel C2H2-type zinc-finger protein family.</text>
</comment>
<evidence type="ECO:0000313" key="12">
    <source>
        <dbReference type="EMBL" id="WFD01834.1"/>
    </source>
</evidence>
<protein>
    <submittedName>
        <fullName evidence="12">Zinc-finger protein</fullName>
    </submittedName>
</protein>
<keyword evidence="7" id="KW-0805">Transcription regulation</keyword>
<dbReference type="FunFam" id="3.30.160.60:FF:001506">
    <property type="entry name" value="Zinc finger protein"/>
    <property type="match status" value="1"/>
</dbReference>
<evidence type="ECO:0000256" key="1">
    <source>
        <dbReference type="ARBA" id="ARBA00004123"/>
    </source>
</evidence>
<evidence type="ECO:0000313" key="13">
    <source>
        <dbReference type="Proteomes" id="UP001214603"/>
    </source>
</evidence>
<evidence type="ECO:0000256" key="5">
    <source>
        <dbReference type="ARBA" id="ARBA00022771"/>
    </source>
</evidence>
<evidence type="ECO:0000256" key="4">
    <source>
        <dbReference type="ARBA" id="ARBA00022737"/>
    </source>
</evidence>
<proteinExistence type="inferred from homology"/>
<evidence type="ECO:0000256" key="2">
    <source>
        <dbReference type="ARBA" id="ARBA00006991"/>
    </source>
</evidence>
<organism evidence="12 13">
    <name type="scientific">Malassezia obtusa</name>
    <dbReference type="NCBI Taxonomy" id="76774"/>
    <lineage>
        <taxon>Eukaryota</taxon>
        <taxon>Fungi</taxon>
        <taxon>Dikarya</taxon>
        <taxon>Basidiomycota</taxon>
        <taxon>Ustilaginomycotina</taxon>
        <taxon>Malasseziomycetes</taxon>
        <taxon>Malasseziales</taxon>
        <taxon>Malasseziaceae</taxon>
        <taxon>Malassezia</taxon>
    </lineage>
</organism>
<dbReference type="Proteomes" id="UP001214603">
    <property type="component" value="Chromosome 1"/>
</dbReference>
<dbReference type="PANTHER" id="PTHR46179:SF13">
    <property type="entry name" value="C2H2-TYPE DOMAIN-CONTAINING PROTEIN"/>
    <property type="match status" value="1"/>
</dbReference>
<keyword evidence="5 12" id="KW-0863">Zinc-finger</keyword>
<evidence type="ECO:0000256" key="7">
    <source>
        <dbReference type="ARBA" id="ARBA00023015"/>
    </source>
</evidence>
<comment type="subcellular location">
    <subcellularLocation>
        <location evidence="1">Nucleus</location>
    </subcellularLocation>
</comment>
<dbReference type="InterPro" id="IPR048420">
    <property type="entry name" value="Zap1-like_Znf1"/>
</dbReference>
<dbReference type="PANTHER" id="PTHR46179">
    <property type="entry name" value="ZINC FINGER PROTEIN"/>
    <property type="match status" value="1"/>
</dbReference>
<dbReference type="PROSITE" id="PS00028">
    <property type="entry name" value="ZINC_FINGER_C2H2_1"/>
    <property type="match status" value="5"/>
</dbReference>
<evidence type="ECO:0000256" key="8">
    <source>
        <dbReference type="ARBA" id="ARBA00023125"/>
    </source>
</evidence>
<keyword evidence="8" id="KW-0238">DNA-binding</keyword>
<dbReference type="SMART" id="SM00355">
    <property type="entry name" value="ZnF_C2H2"/>
    <property type="match status" value="7"/>
</dbReference>
<dbReference type="AlphaFoldDB" id="A0AAF0IS55"/>
<evidence type="ECO:0000259" key="11">
    <source>
        <dbReference type="PROSITE" id="PS00028"/>
    </source>
</evidence>
<keyword evidence="10" id="KW-0539">Nucleus</keyword>
<gene>
    <name evidence="12" type="primary">SUR1</name>
    <name evidence="12" type="ORF">MOBT1_000514</name>
</gene>
<keyword evidence="13" id="KW-1185">Reference proteome</keyword>
<evidence type="ECO:0000256" key="6">
    <source>
        <dbReference type="ARBA" id="ARBA00022833"/>
    </source>
</evidence>
<dbReference type="Gene3D" id="3.30.160.60">
    <property type="entry name" value="Classic Zinc Finger"/>
    <property type="match status" value="7"/>
</dbReference>
<keyword evidence="3" id="KW-0479">Metal-binding</keyword>
<dbReference type="Pfam" id="PF00096">
    <property type="entry name" value="zf-C2H2"/>
    <property type="match status" value="3"/>
</dbReference>
<feature type="domain" description="C2H2-type" evidence="11">
    <location>
        <begin position="119"/>
        <end position="142"/>
    </location>
</feature>
<feature type="domain" description="C2H2-type" evidence="11">
    <location>
        <begin position="245"/>
        <end position="267"/>
    </location>
</feature>
<accession>A0AAF0IS55</accession>
<dbReference type="GO" id="GO:0000978">
    <property type="term" value="F:RNA polymerase II cis-regulatory region sequence-specific DNA binding"/>
    <property type="evidence" value="ECO:0007669"/>
    <property type="project" value="UniProtKB-ARBA"/>
</dbReference>
<keyword evidence="4" id="KW-0677">Repeat</keyword>
<dbReference type="GO" id="GO:0008270">
    <property type="term" value="F:zinc ion binding"/>
    <property type="evidence" value="ECO:0007669"/>
    <property type="project" value="UniProtKB-KW"/>
</dbReference>
<feature type="domain" description="C2H2-type" evidence="11">
    <location>
        <begin position="215"/>
        <end position="237"/>
    </location>
</feature>
<dbReference type="Pfam" id="PF13912">
    <property type="entry name" value="zf-C2H2_6"/>
    <property type="match status" value="1"/>
</dbReference>
<keyword evidence="9" id="KW-0804">Transcription</keyword>
<dbReference type="InterPro" id="IPR013087">
    <property type="entry name" value="Znf_C2H2_type"/>
</dbReference>